<comment type="cofactor">
    <cofactor evidence="7">
        <name>Fe(2+)</name>
        <dbReference type="ChEBI" id="CHEBI:29033"/>
    </cofactor>
    <text evidence="7">Binds 1 Fe(2+) ion per subunit.</text>
</comment>
<feature type="compositionally biased region" description="Basic and acidic residues" evidence="8">
    <location>
        <begin position="931"/>
        <end position="944"/>
    </location>
</feature>
<dbReference type="GO" id="GO:0016788">
    <property type="term" value="F:hydrolase activity, acting on ester bonds"/>
    <property type="evidence" value="ECO:0007669"/>
    <property type="project" value="InterPro"/>
</dbReference>
<dbReference type="OrthoDB" id="6614653at2759"/>
<evidence type="ECO:0000256" key="6">
    <source>
        <dbReference type="ARBA" id="ARBA00023004"/>
    </source>
</evidence>
<evidence type="ECO:0000256" key="1">
    <source>
        <dbReference type="ARBA" id="ARBA00007879"/>
    </source>
</evidence>
<feature type="domain" description="Alpha-ketoglutarate-dependent dioxygenase AlkB-like" evidence="9">
    <location>
        <begin position="482"/>
        <end position="684"/>
    </location>
</feature>
<evidence type="ECO:0000256" key="5">
    <source>
        <dbReference type="ARBA" id="ARBA00023002"/>
    </source>
</evidence>
<evidence type="ECO:0000256" key="7">
    <source>
        <dbReference type="PIRSR" id="PIRSR604574-2"/>
    </source>
</evidence>
<dbReference type="PANTHER" id="PTHR16557">
    <property type="entry name" value="ALKYLATED DNA REPAIR PROTEIN ALKB-RELATED"/>
    <property type="match status" value="1"/>
</dbReference>
<name>A0A8K0MMR9_9ROSA</name>
<dbReference type="GO" id="GO:0035513">
    <property type="term" value="P:oxidative RNA demethylation"/>
    <property type="evidence" value="ECO:0007669"/>
    <property type="project" value="TreeGrafter"/>
</dbReference>
<protein>
    <recommendedName>
        <fullName evidence="9">Alpha-ketoglutarate-dependent dioxygenase AlkB-like domain-containing protein</fullName>
    </recommendedName>
</protein>
<dbReference type="InterPro" id="IPR001087">
    <property type="entry name" value="GDSL"/>
</dbReference>
<keyword evidence="11" id="KW-1185">Reference proteome</keyword>
<dbReference type="InterPro" id="IPR037151">
    <property type="entry name" value="AlkB-like_sf"/>
</dbReference>
<feature type="region of interest" description="Disordered" evidence="8">
    <location>
        <begin position="931"/>
        <end position="954"/>
    </location>
</feature>
<dbReference type="AlphaFoldDB" id="A0A8K0MMR9"/>
<dbReference type="InterPro" id="IPR036514">
    <property type="entry name" value="SGNH_hydro_sf"/>
</dbReference>
<dbReference type="InterPro" id="IPR027450">
    <property type="entry name" value="AlkB-like"/>
</dbReference>
<dbReference type="SUPFAM" id="SSF51197">
    <property type="entry name" value="Clavaminate synthase-like"/>
    <property type="match status" value="2"/>
</dbReference>
<evidence type="ECO:0000256" key="4">
    <source>
        <dbReference type="ARBA" id="ARBA00022964"/>
    </source>
</evidence>
<evidence type="ECO:0000256" key="3">
    <source>
        <dbReference type="ARBA" id="ARBA00022723"/>
    </source>
</evidence>
<reference evidence="10" key="1">
    <citation type="submission" date="2020-03" db="EMBL/GenBank/DDBJ databases">
        <title>A high-quality chromosome-level genome assembly of a woody plant with both climbing and erect habits, Rhamnella rubrinervis.</title>
        <authorList>
            <person name="Lu Z."/>
            <person name="Yang Y."/>
            <person name="Zhu X."/>
            <person name="Sun Y."/>
        </authorList>
    </citation>
    <scope>NUCLEOTIDE SEQUENCE</scope>
    <source>
        <strain evidence="10">BYM</strain>
        <tissue evidence="10">Leaf</tissue>
    </source>
</reference>
<dbReference type="Gene3D" id="2.60.120.590">
    <property type="entry name" value="Alpha-ketoglutarate-dependent dioxygenase AlkB-like"/>
    <property type="match status" value="2"/>
</dbReference>
<dbReference type="EMBL" id="VOIH02000003">
    <property type="protein sequence ID" value="KAF3451373.1"/>
    <property type="molecule type" value="Genomic_DNA"/>
</dbReference>
<evidence type="ECO:0000259" key="9">
    <source>
        <dbReference type="Pfam" id="PF13532"/>
    </source>
</evidence>
<dbReference type="PANTHER" id="PTHR16557:SF10">
    <property type="entry name" value="2-OXOGLUTARATE-DEPENDENT DIOXYGENASE FAMILY PROTEIN"/>
    <property type="match status" value="1"/>
</dbReference>
<keyword evidence="6 7" id="KW-0408">Iron</keyword>
<dbReference type="Gene3D" id="3.40.50.1110">
    <property type="entry name" value="SGNH hydrolase"/>
    <property type="match status" value="1"/>
</dbReference>
<dbReference type="GO" id="GO:0035515">
    <property type="term" value="F:oxidative RNA demethylase activity"/>
    <property type="evidence" value="ECO:0007669"/>
    <property type="project" value="TreeGrafter"/>
</dbReference>
<dbReference type="Pfam" id="PF13532">
    <property type="entry name" value="2OG-FeII_Oxy_2"/>
    <property type="match status" value="2"/>
</dbReference>
<feature type="binding site" evidence="7">
    <location>
        <position position="681"/>
    </location>
    <ligand>
        <name>Fe cation</name>
        <dbReference type="ChEBI" id="CHEBI:24875"/>
        <note>catalytic</note>
    </ligand>
</feature>
<comment type="similarity">
    <text evidence="2">Belongs to the 'GDSL' lipolytic enzyme family.</text>
</comment>
<dbReference type="GO" id="GO:0005737">
    <property type="term" value="C:cytoplasm"/>
    <property type="evidence" value="ECO:0007669"/>
    <property type="project" value="TreeGrafter"/>
</dbReference>
<feature type="domain" description="Alpha-ketoglutarate-dependent dioxygenase AlkB-like" evidence="9">
    <location>
        <begin position="170"/>
        <end position="293"/>
    </location>
</feature>
<evidence type="ECO:0000256" key="2">
    <source>
        <dbReference type="ARBA" id="ARBA00008668"/>
    </source>
</evidence>
<evidence type="ECO:0000313" key="11">
    <source>
        <dbReference type="Proteomes" id="UP000796880"/>
    </source>
</evidence>
<proteinExistence type="inferred from homology"/>
<keyword evidence="4" id="KW-0223">Dioxygenase</keyword>
<dbReference type="GO" id="GO:0035516">
    <property type="term" value="F:broad specificity oxidative DNA demethylase activity"/>
    <property type="evidence" value="ECO:0007669"/>
    <property type="project" value="TreeGrafter"/>
</dbReference>
<feature type="binding site" evidence="7">
    <location>
        <position position="623"/>
    </location>
    <ligand>
        <name>Fe cation</name>
        <dbReference type="ChEBI" id="CHEBI:24875"/>
        <note>catalytic</note>
    </ligand>
</feature>
<dbReference type="Proteomes" id="UP000796880">
    <property type="component" value="Unassembled WGS sequence"/>
</dbReference>
<gene>
    <name evidence="10" type="ORF">FNV43_RR07468</name>
</gene>
<keyword evidence="5" id="KW-0560">Oxidoreductase</keyword>
<comment type="similarity">
    <text evidence="1">Belongs to the alkB family.</text>
</comment>
<dbReference type="GO" id="GO:0008198">
    <property type="term" value="F:ferrous iron binding"/>
    <property type="evidence" value="ECO:0007669"/>
    <property type="project" value="TreeGrafter"/>
</dbReference>
<sequence length="974" mass="107719">MLGDHAISYTDKDGNAELIMVDSIPILYKNQPLRHAAMGMDVNPKSCISEFASHSSSSWCARIGVSSISGFTNQLEDLSFPTRFGKKRNPFFVKKPNFGQSYSTGAGANYSSDLFGDMSKVKGFDICLSGSKKSGRKKCGSNKSGSKKCRNKKSRLHVVSKWNNAVLRPGMSFFKEFCDHLSQVDIVRKCRTLGVGPGGFYEPVYKDGAKFDVQMMCLGLNWNPERLTYEFIRSVDGCDVPPIPAEFRYLAGILIDVAQIRDVIPSFFPNTCIVSFYSAAIGKLGLHQDCSERRERVFLKDDQLLTFISVIQQNSCMGMRERSLSAVHGRFCAFPAELFGGLEPWEQQRGIRVTAADEDGNAELIMVDSVPILYKNQPLRHAAMGMDINPKSSISKFASDSSSSCSAKIDTSSVSGFTNQLDELSFPTRANYNSDISGDLSKVKGFGICLSGSKKSAAVPSLDCIDTLLHKRKASKIILRPGMVLLKNHLTHEEQVEIVRICQTLGVGPGGFYQPGYKDGTKLDLRMMCLGLNWDLERLTYEFIRSVDVCEVPAIPRYLRCKVQDAWQSAISLFEKKIFDKEGNLIQIVDMEESIEIFPPIIPNVCIVNFYSAATGRLGLHQDCSESRMSLVERLSVISFSVGDSAEFLYGDEKDECKADKVILESGDVLLFGGESRHIYHGLHYLANYLPYGMDFINHQPTGRFCNGKLVVDFTAEILGFKTYPPAYLSPQAAGKNLLEPTSVQLHLIAIKRMKHLCMAACNSKYFKEYITKLAKVAGNKKASSIIQDALYILSAAATSVFGYGDENSNRHCLTRLNNDAQAFNKKLNTSAVELKKQLLGFVEAKRGCCGIRKKGNIVEKSSVLCKPAKSKGTCSNATQYVFWDSVHPSEVANQVVADAMAQLLSKASLLGSWAWARTIWAGGISMDRGTGPEEWARTGEGRHGPRNPKGLDSAEFLYGDERDECKADKVILE</sequence>
<evidence type="ECO:0000256" key="8">
    <source>
        <dbReference type="SAM" id="MobiDB-lite"/>
    </source>
</evidence>
<accession>A0A8K0MMR9</accession>
<dbReference type="InterPro" id="IPR004574">
    <property type="entry name" value="Alkb"/>
</dbReference>
<dbReference type="Pfam" id="PF00657">
    <property type="entry name" value="Lipase_GDSL"/>
    <property type="match status" value="1"/>
</dbReference>
<keyword evidence="3 7" id="KW-0479">Metal-binding</keyword>
<evidence type="ECO:0000313" key="10">
    <source>
        <dbReference type="EMBL" id="KAF3451373.1"/>
    </source>
</evidence>
<feature type="binding site" evidence="7">
    <location>
        <position position="621"/>
    </location>
    <ligand>
        <name>Fe cation</name>
        <dbReference type="ChEBI" id="CHEBI:24875"/>
        <note>catalytic</note>
    </ligand>
</feature>
<comment type="caution">
    <text evidence="10">The sequence shown here is derived from an EMBL/GenBank/DDBJ whole genome shotgun (WGS) entry which is preliminary data.</text>
</comment>
<organism evidence="10 11">
    <name type="scientific">Rhamnella rubrinervis</name>
    <dbReference type="NCBI Taxonomy" id="2594499"/>
    <lineage>
        <taxon>Eukaryota</taxon>
        <taxon>Viridiplantae</taxon>
        <taxon>Streptophyta</taxon>
        <taxon>Embryophyta</taxon>
        <taxon>Tracheophyta</taxon>
        <taxon>Spermatophyta</taxon>
        <taxon>Magnoliopsida</taxon>
        <taxon>eudicotyledons</taxon>
        <taxon>Gunneridae</taxon>
        <taxon>Pentapetalae</taxon>
        <taxon>rosids</taxon>
        <taxon>fabids</taxon>
        <taxon>Rosales</taxon>
        <taxon>Rhamnaceae</taxon>
        <taxon>rhamnoid group</taxon>
        <taxon>Rhamneae</taxon>
        <taxon>Rhamnella</taxon>
    </lineage>
</organism>